<dbReference type="AlphaFoldDB" id="A0A1Y3EAA6"/>
<dbReference type="InterPro" id="IPR043128">
    <property type="entry name" value="Rev_trsase/Diguanyl_cyclase"/>
</dbReference>
<reference evidence="1 2" key="1">
    <citation type="submission" date="2015-04" db="EMBL/GenBank/DDBJ databases">
        <title>Draft genome of the roundworm Trichinella nativa.</title>
        <authorList>
            <person name="Mitreva M."/>
        </authorList>
    </citation>
    <scope>NUCLEOTIDE SEQUENCE [LARGE SCALE GENOMIC DNA]</scope>
    <source>
        <strain evidence="1 2">ISS45</strain>
    </source>
</reference>
<sequence length="258" mass="29814">MLEELRFHSRNQVTINPNLLPESHLLPIFEELTMQLVGGQEFSTIDLKDASLQIPVDEKSQKYLTTHIGYIQYKKLPFGITLAPAIFQRKSIMCLGHRIDTDGIHPKMEQVKAIAEASSTKDVKELQNKGISNTKKLISTIRPKVTIGIQYKMQIQEPYTVVNREIKRITMTKLDDLWLSEKEIIRRTEQEKVLREVRKCIGNNWLEKIGREVKQFYQAREEIAEENALLLKAGRVIIPELPRRKIMKVLHEGHPGIA</sequence>
<evidence type="ECO:0000313" key="1">
    <source>
        <dbReference type="EMBL" id="OUC42062.1"/>
    </source>
</evidence>
<organism evidence="1 2">
    <name type="scientific">Trichinella nativa</name>
    <dbReference type="NCBI Taxonomy" id="6335"/>
    <lineage>
        <taxon>Eukaryota</taxon>
        <taxon>Metazoa</taxon>
        <taxon>Ecdysozoa</taxon>
        <taxon>Nematoda</taxon>
        <taxon>Enoplea</taxon>
        <taxon>Dorylaimia</taxon>
        <taxon>Trichinellida</taxon>
        <taxon>Trichinellidae</taxon>
        <taxon>Trichinella</taxon>
    </lineage>
</organism>
<dbReference type="EMBL" id="LVZM01018305">
    <property type="protein sequence ID" value="OUC42062.1"/>
    <property type="molecule type" value="Genomic_DNA"/>
</dbReference>
<accession>A0A1Y3EAA6</accession>
<dbReference type="Gene3D" id="3.10.10.10">
    <property type="entry name" value="HIV Type 1 Reverse Transcriptase, subunit A, domain 1"/>
    <property type="match status" value="1"/>
</dbReference>
<evidence type="ECO:0008006" key="3">
    <source>
        <dbReference type="Google" id="ProtNLM"/>
    </source>
</evidence>
<dbReference type="PANTHER" id="PTHR37984">
    <property type="entry name" value="PROTEIN CBG26694"/>
    <property type="match status" value="1"/>
</dbReference>
<gene>
    <name evidence="1" type="ORF">D917_10478</name>
</gene>
<protein>
    <recommendedName>
        <fullName evidence="3">Reverse transcriptase domain-containing protein</fullName>
    </recommendedName>
</protein>
<comment type="caution">
    <text evidence="1">The sequence shown here is derived from an EMBL/GenBank/DDBJ whole genome shotgun (WGS) entry which is preliminary data.</text>
</comment>
<dbReference type="SUPFAM" id="SSF56672">
    <property type="entry name" value="DNA/RNA polymerases"/>
    <property type="match status" value="1"/>
</dbReference>
<dbReference type="InterPro" id="IPR043502">
    <property type="entry name" value="DNA/RNA_pol_sf"/>
</dbReference>
<dbReference type="Gene3D" id="3.30.70.270">
    <property type="match status" value="1"/>
</dbReference>
<dbReference type="Proteomes" id="UP000243006">
    <property type="component" value="Unassembled WGS sequence"/>
</dbReference>
<proteinExistence type="predicted"/>
<dbReference type="PANTHER" id="PTHR37984:SF5">
    <property type="entry name" value="PROTEIN NYNRIN-LIKE"/>
    <property type="match status" value="1"/>
</dbReference>
<dbReference type="InterPro" id="IPR050951">
    <property type="entry name" value="Retrovirus_Pol_polyprotein"/>
</dbReference>
<name>A0A1Y3EAA6_9BILA</name>
<evidence type="ECO:0000313" key="2">
    <source>
        <dbReference type="Proteomes" id="UP000243006"/>
    </source>
</evidence>